<comment type="caution">
    <text evidence="1">The sequence shown here is derived from an EMBL/GenBank/DDBJ whole genome shotgun (WGS) entry which is preliminary data.</text>
</comment>
<protein>
    <recommendedName>
        <fullName evidence="3">F-box domain-containing protein</fullName>
    </recommendedName>
</protein>
<sequence>MTFPSTTPRRPISYEWSSLPVELRLQIFWYVAEKQKYRAYLTRYACVSPEWQNYFERITFRRLLIDNSQLDRFSKATEGEKAVRLSYIRYLCLRVKLQDYDYPECDRPESHDTINWNNQRFTHSLIGLFNVLRRWEPSGTRDTGLILEITAYSPGDNERFEVSSMEYALHENFQLEEDVTSPSSVPEFRDYKARRLN</sequence>
<reference evidence="1 2" key="1">
    <citation type="submission" date="2020-05" db="EMBL/GenBank/DDBJ databases">
        <title>Identification and distribution of gene clusters putatively required for synthesis of sphingolipid metabolism inhibitors in phylogenetically diverse species of the filamentous fungus Fusarium.</title>
        <authorList>
            <person name="Kim H.-S."/>
            <person name="Busman M."/>
            <person name="Brown D.W."/>
            <person name="Divon H."/>
            <person name="Uhlig S."/>
            <person name="Proctor R.H."/>
        </authorList>
    </citation>
    <scope>NUCLEOTIDE SEQUENCE [LARGE SCALE GENOMIC DNA]</scope>
    <source>
        <strain evidence="1 2">NRRL 13617</strain>
    </source>
</reference>
<name>A0A8H5KCL8_9HYPO</name>
<accession>A0A8H5KCL8</accession>
<organism evidence="1 2">
    <name type="scientific">Fusarium phyllophilum</name>
    <dbReference type="NCBI Taxonomy" id="47803"/>
    <lineage>
        <taxon>Eukaryota</taxon>
        <taxon>Fungi</taxon>
        <taxon>Dikarya</taxon>
        <taxon>Ascomycota</taxon>
        <taxon>Pezizomycotina</taxon>
        <taxon>Sordariomycetes</taxon>
        <taxon>Hypocreomycetidae</taxon>
        <taxon>Hypocreales</taxon>
        <taxon>Nectriaceae</taxon>
        <taxon>Fusarium</taxon>
        <taxon>Fusarium fujikuroi species complex</taxon>
    </lineage>
</organism>
<dbReference type="EMBL" id="JAAOAQ010000047">
    <property type="protein sequence ID" value="KAF5570138.1"/>
    <property type="molecule type" value="Genomic_DNA"/>
</dbReference>
<keyword evidence="2" id="KW-1185">Reference proteome</keyword>
<evidence type="ECO:0000313" key="2">
    <source>
        <dbReference type="Proteomes" id="UP000582016"/>
    </source>
</evidence>
<evidence type="ECO:0008006" key="3">
    <source>
        <dbReference type="Google" id="ProtNLM"/>
    </source>
</evidence>
<proteinExistence type="predicted"/>
<dbReference type="AlphaFoldDB" id="A0A8H5KCL8"/>
<gene>
    <name evidence="1" type="ORF">FPHYL_1414</name>
</gene>
<evidence type="ECO:0000313" key="1">
    <source>
        <dbReference type="EMBL" id="KAF5570138.1"/>
    </source>
</evidence>
<dbReference type="OrthoDB" id="4802432at2759"/>
<dbReference type="Proteomes" id="UP000582016">
    <property type="component" value="Unassembled WGS sequence"/>
</dbReference>